<feature type="domain" description="DRBM" evidence="2">
    <location>
        <begin position="8"/>
        <end position="79"/>
    </location>
</feature>
<evidence type="ECO:0000313" key="3">
    <source>
        <dbReference type="EMBL" id="KDQ14694.1"/>
    </source>
</evidence>
<dbReference type="InterPro" id="IPR014720">
    <property type="entry name" value="dsRBD_dom"/>
</dbReference>
<dbReference type="Proteomes" id="UP000027195">
    <property type="component" value="Unassembled WGS sequence"/>
</dbReference>
<dbReference type="Gene3D" id="3.30.160.20">
    <property type="match status" value="1"/>
</dbReference>
<organism evidence="3 4">
    <name type="scientific">Botryobasidium botryosum (strain FD-172 SS1)</name>
    <dbReference type="NCBI Taxonomy" id="930990"/>
    <lineage>
        <taxon>Eukaryota</taxon>
        <taxon>Fungi</taxon>
        <taxon>Dikarya</taxon>
        <taxon>Basidiomycota</taxon>
        <taxon>Agaricomycotina</taxon>
        <taxon>Agaricomycetes</taxon>
        <taxon>Cantharellales</taxon>
        <taxon>Botryobasidiaceae</taxon>
        <taxon>Botryobasidium</taxon>
    </lineage>
</organism>
<proteinExistence type="predicted"/>
<evidence type="ECO:0000256" key="1">
    <source>
        <dbReference type="PROSITE-ProRule" id="PRU00266"/>
    </source>
</evidence>
<accession>A0A067MGP0</accession>
<dbReference type="HOGENOM" id="CLU_2527144_0_0_1"/>
<keyword evidence="4" id="KW-1185">Reference proteome</keyword>
<gene>
    <name evidence="3" type="ORF">BOTBODRAFT_55214</name>
</gene>
<name>A0A067MGP0_BOTB1</name>
<reference evidence="4" key="1">
    <citation type="journal article" date="2014" name="Proc. Natl. Acad. Sci. U.S.A.">
        <title>Extensive sampling of basidiomycete genomes demonstrates inadequacy of the white-rot/brown-rot paradigm for wood decay fungi.</title>
        <authorList>
            <person name="Riley R."/>
            <person name="Salamov A.A."/>
            <person name="Brown D.W."/>
            <person name="Nagy L.G."/>
            <person name="Floudas D."/>
            <person name="Held B.W."/>
            <person name="Levasseur A."/>
            <person name="Lombard V."/>
            <person name="Morin E."/>
            <person name="Otillar R."/>
            <person name="Lindquist E.A."/>
            <person name="Sun H."/>
            <person name="LaButti K.M."/>
            <person name="Schmutz J."/>
            <person name="Jabbour D."/>
            <person name="Luo H."/>
            <person name="Baker S.E."/>
            <person name="Pisabarro A.G."/>
            <person name="Walton J.D."/>
            <person name="Blanchette R.A."/>
            <person name="Henrissat B."/>
            <person name="Martin F."/>
            <person name="Cullen D."/>
            <person name="Hibbett D.S."/>
            <person name="Grigoriev I.V."/>
        </authorList>
    </citation>
    <scope>NUCLEOTIDE SEQUENCE [LARGE SCALE GENOMIC DNA]</scope>
    <source>
        <strain evidence="4">FD-172 SS1</strain>
    </source>
</reference>
<sequence length="84" mass="9423">MDFEAPEHPLTALNDYMQKKRRGGATSLLEWVVEFDESPHVRIWKAKLMLGGTFFAGSAKTKTGAMNVVALEVLRRIHLGQLNP</sequence>
<dbReference type="AlphaFoldDB" id="A0A067MGP0"/>
<keyword evidence="1" id="KW-0694">RNA-binding</keyword>
<protein>
    <recommendedName>
        <fullName evidence="2">DRBM domain-containing protein</fullName>
    </recommendedName>
</protein>
<dbReference type="EMBL" id="KL198036">
    <property type="protein sequence ID" value="KDQ14694.1"/>
    <property type="molecule type" value="Genomic_DNA"/>
</dbReference>
<dbReference type="SUPFAM" id="SSF54768">
    <property type="entry name" value="dsRNA-binding domain-like"/>
    <property type="match status" value="1"/>
</dbReference>
<dbReference type="GO" id="GO:0003723">
    <property type="term" value="F:RNA binding"/>
    <property type="evidence" value="ECO:0007669"/>
    <property type="project" value="UniProtKB-UniRule"/>
</dbReference>
<evidence type="ECO:0000259" key="2">
    <source>
        <dbReference type="PROSITE" id="PS50137"/>
    </source>
</evidence>
<dbReference type="PROSITE" id="PS50137">
    <property type="entry name" value="DS_RBD"/>
    <property type="match status" value="1"/>
</dbReference>
<dbReference type="InParanoid" id="A0A067MGP0"/>
<evidence type="ECO:0000313" key="4">
    <source>
        <dbReference type="Proteomes" id="UP000027195"/>
    </source>
</evidence>